<accession>A0A0A0LA12</accession>
<reference evidence="1 2" key="1">
    <citation type="journal article" date="2009" name="Nat. Genet.">
        <title>The genome of the cucumber, Cucumis sativus L.</title>
        <authorList>
            <person name="Huang S."/>
            <person name="Li R."/>
            <person name="Zhang Z."/>
            <person name="Li L."/>
            <person name="Gu X."/>
            <person name="Fan W."/>
            <person name="Lucas W.J."/>
            <person name="Wang X."/>
            <person name="Xie B."/>
            <person name="Ni P."/>
            <person name="Ren Y."/>
            <person name="Zhu H."/>
            <person name="Li J."/>
            <person name="Lin K."/>
            <person name="Jin W."/>
            <person name="Fei Z."/>
            <person name="Li G."/>
            <person name="Staub J."/>
            <person name="Kilian A."/>
            <person name="van der Vossen E.A."/>
            <person name="Wu Y."/>
            <person name="Guo J."/>
            <person name="He J."/>
            <person name="Jia Z."/>
            <person name="Ren Y."/>
            <person name="Tian G."/>
            <person name="Lu Y."/>
            <person name="Ruan J."/>
            <person name="Qian W."/>
            <person name="Wang M."/>
            <person name="Huang Q."/>
            <person name="Li B."/>
            <person name="Xuan Z."/>
            <person name="Cao J."/>
            <person name="Asan"/>
            <person name="Wu Z."/>
            <person name="Zhang J."/>
            <person name="Cai Q."/>
            <person name="Bai Y."/>
            <person name="Zhao B."/>
            <person name="Han Y."/>
            <person name="Li Y."/>
            <person name="Li X."/>
            <person name="Wang S."/>
            <person name="Shi Q."/>
            <person name="Liu S."/>
            <person name="Cho W.K."/>
            <person name="Kim J.Y."/>
            <person name="Xu Y."/>
            <person name="Heller-Uszynska K."/>
            <person name="Miao H."/>
            <person name="Cheng Z."/>
            <person name="Zhang S."/>
            <person name="Wu J."/>
            <person name="Yang Y."/>
            <person name="Kang H."/>
            <person name="Li M."/>
            <person name="Liang H."/>
            <person name="Ren X."/>
            <person name="Shi Z."/>
            <person name="Wen M."/>
            <person name="Jian M."/>
            <person name="Yang H."/>
            <person name="Zhang G."/>
            <person name="Yang Z."/>
            <person name="Chen R."/>
            <person name="Liu S."/>
            <person name="Li J."/>
            <person name="Ma L."/>
            <person name="Liu H."/>
            <person name="Zhou Y."/>
            <person name="Zhao J."/>
            <person name="Fang X."/>
            <person name="Li G."/>
            <person name="Fang L."/>
            <person name="Li Y."/>
            <person name="Liu D."/>
            <person name="Zheng H."/>
            <person name="Zhang Y."/>
            <person name="Qin N."/>
            <person name="Li Z."/>
            <person name="Yang G."/>
            <person name="Yang S."/>
            <person name="Bolund L."/>
            <person name="Kristiansen K."/>
            <person name="Zheng H."/>
            <person name="Li S."/>
            <person name="Zhang X."/>
            <person name="Yang H."/>
            <person name="Wang J."/>
            <person name="Sun R."/>
            <person name="Zhang B."/>
            <person name="Jiang S."/>
            <person name="Wang J."/>
            <person name="Du Y."/>
            <person name="Li S."/>
        </authorList>
    </citation>
    <scope>NUCLEOTIDE SEQUENCE [LARGE SCALE GENOMIC DNA]</scope>
    <source>
        <strain evidence="2">cv. 9930</strain>
    </source>
</reference>
<reference evidence="1 2" key="3">
    <citation type="journal article" date="2010" name="BMC Genomics">
        <title>Transcriptome sequencing and comparative analysis of cucumber flowers with different sex types.</title>
        <authorList>
            <person name="Guo S."/>
            <person name="Zheng Y."/>
            <person name="Joung J.G."/>
            <person name="Liu S."/>
            <person name="Zhang Z."/>
            <person name="Crasta O.R."/>
            <person name="Sobral B.W."/>
            <person name="Xu Y."/>
            <person name="Huang S."/>
            <person name="Fei Z."/>
        </authorList>
    </citation>
    <scope>NUCLEOTIDE SEQUENCE [LARGE SCALE GENOMIC DNA]</scope>
    <source>
        <strain evidence="2">cv. 9930</strain>
    </source>
</reference>
<sequence>MPHSSNTKTSMATPTTTTMVAVAIIVVVSTIGASHCKAASLNSNLGNETTTAATSSTWCNSLDKECLIGVEDDNIETSAFPSLYNTVRTANGQKAVCGRVGRYDNQRCLPQKRPNPIQKCSTFTRSC</sequence>
<reference evidence="1 2" key="4">
    <citation type="journal article" date="2011" name="BMC Genomics">
        <title>RNA-Seq improves annotation of protein-coding genes in the cucumber genome.</title>
        <authorList>
            <person name="Li Z."/>
            <person name="Zhang Z."/>
            <person name="Yan P."/>
            <person name="Huang S."/>
            <person name="Fei Z."/>
            <person name="Lin K."/>
        </authorList>
    </citation>
    <scope>NUCLEOTIDE SEQUENCE [LARGE SCALE GENOMIC DNA]</scope>
    <source>
        <strain evidence="2">cv. 9930</strain>
    </source>
</reference>
<organism evidence="1 2">
    <name type="scientific">Cucumis sativus</name>
    <name type="common">Cucumber</name>
    <dbReference type="NCBI Taxonomy" id="3659"/>
    <lineage>
        <taxon>Eukaryota</taxon>
        <taxon>Viridiplantae</taxon>
        <taxon>Streptophyta</taxon>
        <taxon>Embryophyta</taxon>
        <taxon>Tracheophyta</taxon>
        <taxon>Spermatophyta</taxon>
        <taxon>Magnoliopsida</taxon>
        <taxon>eudicotyledons</taxon>
        <taxon>Gunneridae</taxon>
        <taxon>Pentapetalae</taxon>
        <taxon>rosids</taxon>
        <taxon>fabids</taxon>
        <taxon>Cucurbitales</taxon>
        <taxon>Cucurbitaceae</taxon>
        <taxon>Benincaseae</taxon>
        <taxon>Cucumis</taxon>
    </lineage>
</organism>
<reference evidence="1 2" key="2">
    <citation type="journal article" date="2009" name="PLoS ONE">
        <title>An integrated genetic and cytogenetic map of the cucumber genome.</title>
        <authorList>
            <person name="Ren Y."/>
            <person name="Zhang Z."/>
            <person name="Liu J."/>
            <person name="Staub J.E."/>
            <person name="Han Y."/>
            <person name="Cheng Z."/>
            <person name="Li X."/>
            <person name="Lu J."/>
            <person name="Miao H."/>
            <person name="Kang H."/>
            <person name="Xie B."/>
            <person name="Gu X."/>
            <person name="Wang X."/>
            <person name="Du Y."/>
            <person name="Jin W."/>
            <person name="Huang S."/>
        </authorList>
    </citation>
    <scope>NUCLEOTIDE SEQUENCE [LARGE SCALE GENOMIC DNA]</scope>
    <source>
        <strain evidence="2">cv. 9930</strain>
    </source>
</reference>
<dbReference type="Gramene" id="KGN57814">
    <property type="protein sequence ID" value="KGN57814"/>
    <property type="gene ID" value="Csa_3G316270"/>
</dbReference>
<evidence type="ECO:0000313" key="2">
    <source>
        <dbReference type="Proteomes" id="UP000029981"/>
    </source>
</evidence>
<protein>
    <submittedName>
        <fullName evidence="1">Uncharacterized protein</fullName>
    </submittedName>
</protein>
<gene>
    <name evidence="1" type="ORF">Csa_3G316270</name>
</gene>
<dbReference type="Proteomes" id="UP000029981">
    <property type="component" value="Chromosome 3"/>
</dbReference>
<evidence type="ECO:0000313" key="1">
    <source>
        <dbReference type="EMBL" id="KGN57814.1"/>
    </source>
</evidence>
<dbReference type="EMBL" id="CM002924">
    <property type="protein sequence ID" value="KGN57814.1"/>
    <property type="molecule type" value="Genomic_DNA"/>
</dbReference>
<proteinExistence type="predicted"/>
<dbReference type="AlphaFoldDB" id="A0A0A0LA12"/>
<keyword evidence="2" id="KW-1185">Reference proteome</keyword>
<name>A0A0A0LA12_CUCSA</name>